<protein>
    <submittedName>
        <fullName evidence="1">Uncharacterized protein</fullName>
    </submittedName>
</protein>
<dbReference type="Proteomes" id="UP000681720">
    <property type="component" value="Unassembled WGS sequence"/>
</dbReference>
<evidence type="ECO:0000313" key="2">
    <source>
        <dbReference type="Proteomes" id="UP000681720"/>
    </source>
</evidence>
<dbReference type="AlphaFoldDB" id="A0A8S3I490"/>
<evidence type="ECO:0000313" key="1">
    <source>
        <dbReference type="EMBL" id="CAF5192194.1"/>
    </source>
</evidence>
<name>A0A8S3I490_9BILA</name>
<sequence length="82" mass="9668">LQPTTCLPQQAKELQLYTNPSLWHLYEVMLLYHHHQQQQQQQQQSQQHNTESISIINKQVLDDQLCVFGYIHDVLGTGNEIR</sequence>
<feature type="non-terminal residue" evidence="1">
    <location>
        <position position="1"/>
    </location>
</feature>
<proteinExistence type="predicted"/>
<accession>A0A8S3I490</accession>
<organism evidence="1 2">
    <name type="scientific">Rotaria magnacalcarata</name>
    <dbReference type="NCBI Taxonomy" id="392030"/>
    <lineage>
        <taxon>Eukaryota</taxon>
        <taxon>Metazoa</taxon>
        <taxon>Spiralia</taxon>
        <taxon>Gnathifera</taxon>
        <taxon>Rotifera</taxon>
        <taxon>Eurotatoria</taxon>
        <taxon>Bdelloidea</taxon>
        <taxon>Philodinida</taxon>
        <taxon>Philodinidae</taxon>
        <taxon>Rotaria</taxon>
    </lineage>
</organism>
<dbReference type="EMBL" id="CAJOBJ010338528">
    <property type="protein sequence ID" value="CAF5192194.1"/>
    <property type="molecule type" value="Genomic_DNA"/>
</dbReference>
<comment type="caution">
    <text evidence="1">The sequence shown here is derived from an EMBL/GenBank/DDBJ whole genome shotgun (WGS) entry which is preliminary data.</text>
</comment>
<gene>
    <name evidence="1" type="ORF">GIL414_LOCUS73394</name>
</gene>
<reference evidence="1" key="1">
    <citation type="submission" date="2021-02" db="EMBL/GenBank/DDBJ databases">
        <authorList>
            <person name="Nowell W R."/>
        </authorList>
    </citation>
    <scope>NUCLEOTIDE SEQUENCE</scope>
</reference>